<protein>
    <submittedName>
        <fullName evidence="2">Uncharacterized protein</fullName>
    </submittedName>
</protein>
<feature type="compositionally biased region" description="Basic residues" evidence="1">
    <location>
        <begin position="10"/>
        <end position="25"/>
    </location>
</feature>
<proteinExistence type="predicted"/>
<name>A0A1M7LVA8_9GAMM</name>
<evidence type="ECO:0000256" key="1">
    <source>
        <dbReference type="SAM" id="MobiDB-lite"/>
    </source>
</evidence>
<dbReference type="STRING" id="44933.SAMN05660971_03957"/>
<evidence type="ECO:0000313" key="3">
    <source>
        <dbReference type="Proteomes" id="UP000184123"/>
    </source>
</evidence>
<sequence>MSDDNPIKRWTAKRKGTSSRARSRPLRWLASTISPSPRSRAGLMKPSAAWRTGSRPAGRASVSELRETKEALGEAHLLIYA</sequence>
<gene>
    <name evidence="2" type="ORF">SAMN05660971_03957</name>
</gene>
<evidence type="ECO:0000313" key="2">
    <source>
        <dbReference type="EMBL" id="SHM82161.1"/>
    </source>
</evidence>
<reference evidence="2 3" key="1">
    <citation type="submission" date="2016-11" db="EMBL/GenBank/DDBJ databases">
        <authorList>
            <person name="Jaros S."/>
            <person name="Januszkiewicz K."/>
            <person name="Wedrychowicz H."/>
        </authorList>
    </citation>
    <scope>NUCLEOTIDE SEQUENCE [LARGE SCALE GENOMIC DNA]</scope>
    <source>
        <strain evidence="2 3">DSM 4740</strain>
    </source>
</reference>
<feature type="region of interest" description="Disordered" evidence="1">
    <location>
        <begin position="1"/>
        <end position="61"/>
    </location>
</feature>
<organism evidence="2 3">
    <name type="scientific">Halomonas cupida</name>
    <dbReference type="NCBI Taxonomy" id="44933"/>
    <lineage>
        <taxon>Bacteria</taxon>
        <taxon>Pseudomonadati</taxon>
        <taxon>Pseudomonadota</taxon>
        <taxon>Gammaproteobacteria</taxon>
        <taxon>Oceanospirillales</taxon>
        <taxon>Halomonadaceae</taxon>
        <taxon>Halomonas</taxon>
    </lineage>
</organism>
<dbReference type="AlphaFoldDB" id="A0A1M7LVA8"/>
<accession>A0A1M7LVA8</accession>
<dbReference type="EMBL" id="FRCA01000014">
    <property type="protein sequence ID" value="SHM82161.1"/>
    <property type="molecule type" value="Genomic_DNA"/>
</dbReference>
<dbReference type="Proteomes" id="UP000184123">
    <property type="component" value="Unassembled WGS sequence"/>
</dbReference>